<name>A0A2T0FIR5_9ASCO</name>
<dbReference type="InterPro" id="IPR003123">
    <property type="entry name" value="VPS9"/>
</dbReference>
<dbReference type="Pfam" id="PF02204">
    <property type="entry name" value="VPS9"/>
    <property type="match status" value="1"/>
</dbReference>
<dbReference type="OrthoDB" id="10264848at2759"/>
<comment type="caution">
    <text evidence="3">The sequence shown here is derived from an EMBL/GenBank/DDBJ whole genome shotgun (WGS) entry which is preliminary data.</text>
</comment>
<dbReference type="SMART" id="SM00167">
    <property type="entry name" value="VPS9"/>
    <property type="match status" value="1"/>
</dbReference>
<feature type="region of interest" description="Disordered" evidence="1">
    <location>
        <begin position="1"/>
        <end position="114"/>
    </location>
</feature>
<dbReference type="PROSITE" id="PS51205">
    <property type="entry name" value="VPS9"/>
    <property type="match status" value="1"/>
</dbReference>
<dbReference type="Gene3D" id="1.20.1050.80">
    <property type="entry name" value="VPS9 domain"/>
    <property type="match status" value="1"/>
</dbReference>
<dbReference type="STRING" id="45607.A0A2T0FIR5"/>
<accession>A0A2T0FIR5</accession>
<feature type="compositionally biased region" description="Basic and acidic residues" evidence="1">
    <location>
        <begin position="398"/>
        <end position="412"/>
    </location>
</feature>
<dbReference type="Proteomes" id="UP000238350">
    <property type="component" value="Unassembled WGS sequence"/>
</dbReference>
<feature type="domain" description="VPS9" evidence="2">
    <location>
        <begin position="215"/>
        <end position="353"/>
    </location>
</feature>
<dbReference type="GO" id="GO:0030139">
    <property type="term" value="C:endocytic vesicle"/>
    <property type="evidence" value="ECO:0007669"/>
    <property type="project" value="TreeGrafter"/>
</dbReference>
<dbReference type="PANTHER" id="PTHR23101">
    <property type="entry name" value="RAB GDP/GTP EXCHANGE FACTOR"/>
    <property type="match status" value="1"/>
</dbReference>
<protein>
    <submittedName>
        <fullName evidence="3">Vacuolar protein sorting-associated protein 9b</fullName>
    </submittedName>
</protein>
<proteinExistence type="predicted"/>
<dbReference type="InterPro" id="IPR037191">
    <property type="entry name" value="VPS9_dom_sf"/>
</dbReference>
<evidence type="ECO:0000256" key="1">
    <source>
        <dbReference type="SAM" id="MobiDB-lite"/>
    </source>
</evidence>
<dbReference type="RefSeq" id="XP_024664792.1">
    <property type="nucleotide sequence ID" value="XM_024809024.1"/>
</dbReference>
<gene>
    <name evidence="3" type="ORF">B9G98_02467</name>
</gene>
<dbReference type="AlphaFoldDB" id="A0A2T0FIR5"/>
<evidence type="ECO:0000313" key="4">
    <source>
        <dbReference type="Proteomes" id="UP000238350"/>
    </source>
</evidence>
<feature type="compositionally biased region" description="Low complexity" evidence="1">
    <location>
        <begin position="89"/>
        <end position="107"/>
    </location>
</feature>
<evidence type="ECO:0000313" key="3">
    <source>
        <dbReference type="EMBL" id="PRT54847.1"/>
    </source>
</evidence>
<feature type="region of interest" description="Disordered" evidence="1">
    <location>
        <begin position="398"/>
        <end position="419"/>
    </location>
</feature>
<dbReference type="GeneID" id="36516215"/>
<dbReference type="GO" id="GO:0016192">
    <property type="term" value="P:vesicle-mediated transport"/>
    <property type="evidence" value="ECO:0007669"/>
    <property type="project" value="InterPro"/>
</dbReference>
<dbReference type="PANTHER" id="PTHR23101:SF25">
    <property type="entry name" value="GTPASE-ACTIVATING PROTEIN AND VPS9 DOMAIN-CONTAINING PROTEIN 1"/>
    <property type="match status" value="1"/>
</dbReference>
<dbReference type="GO" id="GO:0005085">
    <property type="term" value="F:guanyl-nucleotide exchange factor activity"/>
    <property type="evidence" value="ECO:0007669"/>
    <property type="project" value="InterPro"/>
</dbReference>
<dbReference type="GO" id="GO:0031267">
    <property type="term" value="F:small GTPase binding"/>
    <property type="evidence" value="ECO:0007669"/>
    <property type="project" value="TreeGrafter"/>
</dbReference>
<feature type="compositionally biased region" description="Basic and acidic residues" evidence="1">
    <location>
        <begin position="12"/>
        <end position="21"/>
    </location>
</feature>
<organism evidence="3 4">
    <name type="scientific">Wickerhamiella sorbophila</name>
    <dbReference type="NCBI Taxonomy" id="45607"/>
    <lineage>
        <taxon>Eukaryota</taxon>
        <taxon>Fungi</taxon>
        <taxon>Dikarya</taxon>
        <taxon>Ascomycota</taxon>
        <taxon>Saccharomycotina</taxon>
        <taxon>Dipodascomycetes</taxon>
        <taxon>Dipodascales</taxon>
        <taxon>Trichomonascaceae</taxon>
        <taxon>Wickerhamiella</taxon>
    </lineage>
</organism>
<dbReference type="EMBL" id="NDIQ01000021">
    <property type="protein sequence ID" value="PRT54847.1"/>
    <property type="molecule type" value="Genomic_DNA"/>
</dbReference>
<sequence length="452" mass="49983">MDLSRLQLPARRPSDGPRSDRALAGLWGGGDVNVNYSTGNDDEAEAAQRVFPAPLADSPIGNAMSKPAPPVVSGSVSQHGEAENAAIDASSVRSSKSRSASVTSQSSHGSRHDEEGISIVTQSVASFVNNALQQPRYSTPLAGPDLSTLFQSFYKELEQTLYPTDDSNVRLLSPDEMAARNRRKRYLKRLMDGAEQQLAGILYTKLFDPAIGSDRVINSRLQARIATVSAHPSLSEELHSEIPLEVRGKLSHALEIFSRIDRDRTPLAKLDVLVQTHREIVAALDASDVSADALLPAFLYVLCESNVPHLWLNTVYMRRFRRASALEGEYNYCLTNLEAAVHLLNTWVFTELPEGIDITPFGEMPVQDAGGRWRGALWNSTLGSTLTTGYSALLSRFQRENESPREERDSPSPRKKPAVHSKFLNLDADQLTIGEVRELLHEYRRLAAYIHR</sequence>
<evidence type="ECO:0000259" key="2">
    <source>
        <dbReference type="PROSITE" id="PS51205"/>
    </source>
</evidence>
<reference evidence="3 4" key="1">
    <citation type="submission" date="2017-04" db="EMBL/GenBank/DDBJ databases">
        <title>Genome sequencing of [Candida] sorbophila.</title>
        <authorList>
            <person name="Ahn J.O."/>
        </authorList>
    </citation>
    <scope>NUCLEOTIDE SEQUENCE [LARGE SCALE GENOMIC DNA]</scope>
    <source>
        <strain evidence="3 4">DS02</strain>
    </source>
</reference>
<keyword evidence="4" id="KW-1185">Reference proteome</keyword>
<dbReference type="SUPFAM" id="SSF109993">
    <property type="entry name" value="VPS9 domain"/>
    <property type="match status" value="1"/>
</dbReference>
<dbReference type="InterPro" id="IPR045046">
    <property type="entry name" value="Vps9-like"/>
</dbReference>
<dbReference type="GO" id="GO:0005829">
    <property type="term" value="C:cytosol"/>
    <property type="evidence" value="ECO:0007669"/>
    <property type="project" value="TreeGrafter"/>
</dbReference>